<evidence type="ECO:0000313" key="4">
    <source>
        <dbReference type="Proteomes" id="UP000006671"/>
    </source>
</evidence>
<dbReference type="VEuPathDB" id="AmoebaDB:NAEGRDRAFT_75642"/>
<dbReference type="AlphaFoldDB" id="D2W2M5"/>
<dbReference type="Gene3D" id="3.40.50.2000">
    <property type="entry name" value="Glycogen Phosphorylase B"/>
    <property type="match status" value="1"/>
</dbReference>
<dbReference type="Proteomes" id="UP000006671">
    <property type="component" value="Unassembled WGS sequence"/>
</dbReference>
<dbReference type="EMBL" id="GG738927">
    <property type="protein sequence ID" value="EFC36674.1"/>
    <property type="molecule type" value="Genomic_DNA"/>
</dbReference>
<dbReference type="SUPFAM" id="SSF53756">
    <property type="entry name" value="UDP-Glycosyltransferase/glycogen phosphorylase"/>
    <property type="match status" value="1"/>
</dbReference>
<gene>
    <name evidence="3" type="ORF">NAEGRDRAFT_75642</name>
</gene>
<name>D2W2M5_NAEGR</name>
<keyword evidence="1" id="KW-0808">Transferase</keyword>
<dbReference type="KEGG" id="ngr:NAEGRDRAFT_75642"/>
<accession>D2W2M5</accession>
<keyword evidence="2" id="KW-0812">Transmembrane</keyword>
<dbReference type="CDD" id="cd03784">
    <property type="entry name" value="GT1_Gtf-like"/>
    <property type="match status" value="1"/>
</dbReference>
<dbReference type="Pfam" id="PF00201">
    <property type="entry name" value="UDPGT"/>
    <property type="match status" value="1"/>
</dbReference>
<evidence type="ECO:0000313" key="3">
    <source>
        <dbReference type="EMBL" id="EFC36674.1"/>
    </source>
</evidence>
<organism evidence="4">
    <name type="scientific">Naegleria gruberi</name>
    <name type="common">Amoeba</name>
    <dbReference type="NCBI Taxonomy" id="5762"/>
    <lineage>
        <taxon>Eukaryota</taxon>
        <taxon>Discoba</taxon>
        <taxon>Heterolobosea</taxon>
        <taxon>Tetramitia</taxon>
        <taxon>Eutetramitia</taxon>
        <taxon>Vahlkampfiidae</taxon>
        <taxon>Naegleria</taxon>
    </lineage>
</organism>
<dbReference type="InterPro" id="IPR002213">
    <property type="entry name" value="UDP_glucos_trans"/>
</dbReference>
<evidence type="ECO:0000256" key="1">
    <source>
        <dbReference type="ARBA" id="ARBA00022679"/>
    </source>
</evidence>
<dbReference type="GeneID" id="8860761"/>
<keyword evidence="4" id="KW-1185">Reference proteome</keyword>
<dbReference type="eggNOG" id="KOG1192">
    <property type="taxonomic scope" value="Eukaryota"/>
</dbReference>
<dbReference type="OrthoDB" id="5835829at2759"/>
<evidence type="ECO:0000256" key="2">
    <source>
        <dbReference type="SAM" id="Phobius"/>
    </source>
</evidence>
<reference evidence="3 4" key="1">
    <citation type="journal article" date="2010" name="Cell">
        <title>The genome of Naegleria gruberi illuminates early eukaryotic versatility.</title>
        <authorList>
            <person name="Fritz-Laylin L.K."/>
            <person name="Prochnik S.E."/>
            <person name="Ginger M.L."/>
            <person name="Dacks J.B."/>
            <person name="Carpenter M.L."/>
            <person name="Field M.C."/>
            <person name="Kuo A."/>
            <person name="Paredez A."/>
            <person name="Chapman J."/>
            <person name="Pham J."/>
            <person name="Shu S."/>
            <person name="Neupane R."/>
            <person name="Cipriano M."/>
            <person name="Mancuso J."/>
            <person name="Tu H."/>
            <person name="Salamov A."/>
            <person name="Lindquist E."/>
            <person name="Shapiro H."/>
            <person name="Lucas S."/>
            <person name="Grigoriev I.V."/>
            <person name="Cande W.Z."/>
            <person name="Fulton C."/>
            <person name="Rokhsar D.S."/>
            <person name="Dawson S.C."/>
        </authorList>
    </citation>
    <scope>NUCLEOTIDE SEQUENCE [LARGE SCALE GENOMIC DNA]</scope>
    <source>
        <strain evidence="3 4">NEG-M</strain>
    </source>
</reference>
<dbReference type="InParanoid" id="D2W2M5"/>
<keyword evidence="2" id="KW-0472">Membrane</keyword>
<sequence>MMNNKNILILSHPFPGHIRPKVELVEKLSQSLTISNITILNSKMGLLSDSRMKKWHSKLNISESERKIHVSLMESKDVFFTQVEDFEEFHREMSKMIDMDILDQFKFTFDRMMIPYERLMISKLEIVEVWKESGEIENVISFEERLQKLSKIAKPGIKRYLRIRNDPSQTLFDQAVIDFTLISIQSIIAGSKIPCTKIFTAFFRQFMLHYPGIIANSLDYFTKYPNRFYMPFVAIQDVFYAKAFMENLGEYFEMNEIIASDSQCALIQTSSYGFEFASGNTQYFNAHLVGPFMNEKQINDEIETLRKLAHSNDSSSGMGDLFNWIDEQEDIMLMVLGSTMVLDENGMKKLLEGLQITLNENPRISILMALGNLNMEIFERLSFHDLFKTNSKRFKILKGFVPQKGLLSLEKVKIFFTHCGANSVNEALYFGKLLIGFPFAYDQMRVSHAIEEFKVGRSIYHSKKESSDWNINSISKAVHELLYDEQTSDKYKTAARHAKALTRRSGGVSRAAEIVELVSEVDGDLSWGVADKHLTWWQFYCLDIILFYGIIIYFTIKMSKLICCYSKSKQKNE</sequence>
<dbReference type="PANTHER" id="PTHR48049:SF132">
    <property type="entry name" value="GLYCOSYLTRANSFERASE"/>
    <property type="match status" value="1"/>
</dbReference>
<proteinExistence type="predicted"/>
<dbReference type="GO" id="GO:0035251">
    <property type="term" value="F:UDP-glucosyltransferase activity"/>
    <property type="evidence" value="ECO:0007669"/>
    <property type="project" value="InterPro"/>
</dbReference>
<feature type="transmembrane region" description="Helical" evidence="2">
    <location>
        <begin position="536"/>
        <end position="556"/>
    </location>
</feature>
<dbReference type="InterPro" id="IPR050481">
    <property type="entry name" value="UDP-glycosyltransf_plant"/>
</dbReference>
<protein>
    <submittedName>
        <fullName evidence="3">Predicted protein</fullName>
    </submittedName>
</protein>
<dbReference type="RefSeq" id="XP_002669418.1">
    <property type="nucleotide sequence ID" value="XM_002669372.1"/>
</dbReference>
<dbReference type="PANTHER" id="PTHR48049">
    <property type="entry name" value="GLYCOSYLTRANSFERASE"/>
    <property type="match status" value="1"/>
</dbReference>
<keyword evidence="2" id="KW-1133">Transmembrane helix</keyword>
<dbReference type="OMA" id="DWNINSI"/>